<evidence type="ECO:0000313" key="2">
    <source>
        <dbReference type="Proteomes" id="UP000031623"/>
    </source>
</evidence>
<dbReference type="HOGENOM" id="CLU_2014217_0_0_6"/>
<name>A0A090AMN0_9GAMM</name>
<evidence type="ECO:0000313" key="1">
    <source>
        <dbReference type="EMBL" id="BAP56550.1"/>
    </source>
</evidence>
<sequence>MNDELGYPPLNRDDFLDPELRKAKALVEWLVQVLNNHLYPYSHTIKMVDSEECLVIKNKDIFNFWRLQEPFPISSIQAMKKMLEAGGISPQRPVVHSYINKSVRYMNCTAYKTGSFPRKLIIH</sequence>
<organism evidence="1 2">
    <name type="scientific">Thioploca ingrica</name>
    <dbReference type="NCBI Taxonomy" id="40754"/>
    <lineage>
        <taxon>Bacteria</taxon>
        <taxon>Pseudomonadati</taxon>
        <taxon>Pseudomonadota</taxon>
        <taxon>Gammaproteobacteria</taxon>
        <taxon>Thiotrichales</taxon>
        <taxon>Thiotrichaceae</taxon>
        <taxon>Thioploca</taxon>
    </lineage>
</organism>
<dbReference type="KEGG" id="tig:THII_2253"/>
<dbReference type="AlphaFoldDB" id="A0A090AMN0"/>
<dbReference type="EMBL" id="AP014633">
    <property type="protein sequence ID" value="BAP56550.1"/>
    <property type="molecule type" value="Genomic_DNA"/>
</dbReference>
<proteinExistence type="predicted"/>
<dbReference type="STRING" id="40754.THII_2253"/>
<dbReference type="Proteomes" id="UP000031623">
    <property type="component" value="Chromosome"/>
</dbReference>
<accession>A0A090AMN0</accession>
<gene>
    <name evidence="1" type="ORF">THII_2253</name>
</gene>
<reference evidence="1 2" key="1">
    <citation type="journal article" date="2014" name="ISME J.">
        <title>Ecophysiology of Thioploca ingrica as revealed by the complete genome sequence supplemented with proteomic evidence.</title>
        <authorList>
            <person name="Kojima H."/>
            <person name="Ogura Y."/>
            <person name="Yamamoto N."/>
            <person name="Togashi T."/>
            <person name="Mori H."/>
            <person name="Watanabe T."/>
            <person name="Nemoto F."/>
            <person name="Kurokawa K."/>
            <person name="Hayashi T."/>
            <person name="Fukui M."/>
        </authorList>
    </citation>
    <scope>NUCLEOTIDE SEQUENCE [LARGE SCALE GENOMIC DNA]</scope>
</reference>
<protein>
    <submittedName>
        <fullName evidence="1">Uncharacterized protein</fullName>
    </submittedName>
</protein>
<keyword evidence="2" id="KW-1185">Reference proteome</keyword>